<protein>
    <submittedName>
        <fullName evidence="1">Phosphatidylcholine and lysophosphatidylcholine phospholipase</fullName>
    </submittedName>
</protein>
<name>A0ACC1LTX6_9FUNG</name>
<reference evidence="1" key="1">
    <citation type="submission" date="2022-07" db="EMBL/GenBank/DDBJ databases">
        <title>Phylogenomic reconstructions and comparative analyses of Kickxellomycotina fungi.</title>
        <authorList>
            <person name="Reynolds N.K."/>
            <person name="Stajich J.E."/>
            <person name="Barry K."/>
            <person name="Grigoriev I.V."/>
            <person name="Crous P."/>
            <person name="Smith M.E."/>
        </authorList>
    </citation>
    <scope>NUCLEOTIDE SEQUENCE</scope>
    <source>
        <strain evidence="1">CBS 190363</strain>
    </source>
</reference>
<proteinExistence type="predicted"/>
<dbReference type="EMBL" id="JANBVB010002844">
    <property type="protein sequence ID" value="KAJ2882023.1"/>
    <property type="molecule type" value="Genomic_DNA"/>
</dbReference>
<gene>
    <name evidence="1" type="primary">NTE1_3</name>
    <name evidence="1" type="ORF">IWW38_005714</name>
</gene>
<evidence type="ECO:0000313" key="1">
    <source>
        <dbReference type="EMBL" id="KAJ2882023.1"/>
    </source>
</evidence>
<dbReference type="Proteomes" id="UP001139981">
    <property type="component" value="Unassembled WGS sequence"/>
</dbReference>
<organism evidence="1 2">
    <name type="scientific">Coemansia aciculifera</name>
    <dbReference type="NCBI Taxonomy" id="417176"/>
    <lineage>
        <taxon>Eukaryota</taxon>
        <taxon>Fungi</taxon>
        <taxon>Fungi incertae sedis</taxon>
        <taxon>Zoopagomycota</taxon>
        <taxon>Kickxellomycotina</taxon>
        <taxon>Kickxellomycetes</taxon>
        <taxon>Kickxellales</taxon>
        <taxon>Kickxellaceae</taxon>
        <taxon>Coemansia</taxon>
    </lineage>
</organism>
<keyword evidence="2" id="KW-1185">Reference proteome</keyword>
<sequence>MKNELGANMIFAIDIAGENDTSPVRYGESVSGFWVLLNHLNPFRSYWIPTLSEVQSRLTYASSDKELESAKIADSCVYLRVPPRDVGVLDFGRFDELYRRGYEYSKTWTARWQQAKLLEPWQTTAGNSAAAGGAARGSSSDDSPSRACGLARRNSI</sequence>
<evidence type="ECO:0000313" key="2">
    <source>
        <dbReference type="Proteomes" id="UP001139981"/>
    </source>
</evidence>
<accession>A0ACC1LTX6</accession>
<comment type="caution">
    <text evidence="1">The sequence shown here is derived from an EMBL/GenBank/DDBJ whole genome shotgun (WGS) entry which is preliminary data.</text>
</comment>